<evidence type="ECO:0000313" key="1">
    <source>
        <dbReference type="EMBL" id="ADI16880.1"/>
    </source>
</evidence>
<dbReference type="AlphaFoldDB" id="E0XR39"/>
<protein>
    <submittedName>
        <fullName evidence="1">Uncharacterized protein</fullName>
    </submittedName>
</protein>
<sequence length="44" mass="5386">MWRHHFNWGKPRSGIGSPKRLVRLVLKREWKRFRCKARIGLIQS</sequence>
<accession>E0XR39</accession>
<dbReference type="EMBL" id="GU474849">
    <property type="protein sequence ID" value="ADI16880.1"/>
    <property type="molecule type" value="Genomic_DNA"/>
</dbReference>
<organism evidence="1">
    <name type="scientific">uncultured gamma proteobacterium HF0010_16J05</name>
    <dbReference type="NCBI Taxonomy" id="710981"/>
    <lineage>
        <taxon>Bacteria</taxon>
        <taxon>Pseudomonadati</taxon>
        <taxon>Pseudomonadota</taxon>
        <taxon>Gammaproteobacteria</taxon>
        <taxon>environmental samples</taxon>
    </lineage>
</organism>
<reference evidence="1" key="1">
    <citation type="journal article" date="2011" name="Environ. Microbiol.">
        <title>Time-series analyses of Monterey Bay coastal microbial picoplankton using a 'genome proxy' microarray.</title>
        <authorList>
            <person name="Rich V.I."/>
            <person name="Pham V.D."/>
            <person name="Eppley J."/>
            <person name="Shi Y."/>
            <person name="DeLong E.F."/>
        </authorList>
    </citation>
    <scope>NUCLEOTIDE SEQUENCE</scope>
</reference>
<name>E0XR39_9GAMM</name>
<proteinExistence type="predicted"/>